<feature type="compositionally biased region" description="Acidic residues" evidence="4">
    <location>
        <begin position="337"/>
        <end position="348"/>
    </location>
</feature>
<feature type="repeat" description="WD" evidence="3">
    <location>
        <begin position="243"/>
        <end position="284"/>
    </location>
</feature>
<dbReference type="SUPFAM" id="SSF101908">
    <property type="entry name" value="Putative isomerase YbhE"/>
    <property type="match status" value="1"/>
</dbReference>
<evidence type="ECO:0000256" key="2">
    <source>
        <dbReference type="ARBA" id="ARBA00022737"/>
    </source>
</evidence>
<keyword evidence="1 3" id="KW-0853">WD repeat</keyword>
<dbReference type="Proteomes" id="UP000827721">
    <property type="component" value="Unassembled WGS sequence"/>
</dbReference>
<dbReference type="Gene3D" id="2.130.10.10">
    <property type="entry name" value="YVTN repeat-like/Quinoprotein amine dehydrogenase"/>
    <property type="match status" value="2"/>
</dbReference>
<sequence>MEKYLVPHKSSPENLKKPSLRNRWKRSVVELNGRFDPKYRHDLSALLMQSYHEIGVFPHLYHVSGVPCQTHMNQLGSGVIIDGLGTLRKQGISALEFDTKGIYLVSVTRSGCLTVHDFEALYCQSSDALPHLKEDEGKHVLHISLNQQLDAVRWNLANLDEVACASRKSNDVRIFDIGYISSEPVEVLLTRRAVNVIGSHVNKGLCDIAFTATDESRLIASDTHGMLNVWDRRMSVLPCLELTTDSRSTLNSIQLHVENQIVFASGKHGSIYMWDLRGGRSSAAFQSHKEVCHPPLTSLKLATMLEKIGSLKVESSGVKENDVTRKKMESSKATLLDQEEEEEQTPLEETDTTIAALLAQSNIVPQEIHSIDLDPSSPYQLAFHLDDGWSGVLDIYNSQVTHVHCPPPAWLNGPNNSADQLHLRKPSWLPTHSIYAVGSSSDQGIHLLDFYPDSSSPSHVDYNEDVSERNCHGKQNRFVPLSEGVTACAAHPLNGTIIAGTKDSSLLVVSQKHHCTSDTECKQ</sequence>
<dbReference type="EMBL" id="JAFEMO010000010">
    <property type="protein sequence ID" value="KAH7560513.1"/>
    <property type="molecule type" value="Genomic_DNA"/>
</dbReference>
<gene>
    <name evidence="5" type="ORF">JRO89_XS10G0034500</name>
</gene>
<name>A0ABQ8HHL9_9ROSI</name>
<protein>
    <recommendedName>
        <fullName evidence="7">Transducin/WD40 repeat-like superfamily protein</fullName>
    </recommendedName>
</protein>
<evidence type="ECO:0000256" key="4">
    <source>
        <dbReference type="SAM" id="MobiDB-lite"/>
    </source>
</evidence>
<comment type="caution">
    <text evidence="5">The sequence shown here is derived from an EMBL/GenBank/DDBJ whole genome shotgun (WGS) entry which is preliminary data.</text>
</comment>
<keyword evidence="6" id="KW-1185">Reference proteome</keyword>
<dbReference type="SMART" id="SM00320">
    <property type="entry name" value="WD40"/>
    <property type="match status" value="4"/>
</dbReference>
<dbReference type="PANTHER" id="PTHR19857">
    <property type="entry name" value="MITOCHONDRIAL DIVISION PROTEIN 1-RELATED"/>
    <property type="match status" value="1"/>
</dbReference>
<accession>A0ABQ8HHL9</accession>
<dbReference type="PROSITE" id="PS50082">
    <property type="entry name" value="WD_REPEATS_2"/>
    <property type="match status" value="1"/>
</dbReference>
<dbReference type="PANTHER" id="PTHR19857:SF21">
    <property type="entry name" value="ANAPHASE-PROMOTING COMPLEX SUBUNIT 4 WD40 DOMAIN-CONTAINING PROTEIN"/>
    <property type="match status" value="1"/>
</dbReference>
<reference evidence="5 6" key="1">
    <citation type="submission" date="2021-02" db="EMBL/GenBank/DDBJ databases">
        <title>Plant Genome Project.</title>
        <authorList>
            <person name="Zhang R.-G."/>
        </authorList>
    </citation>
    <scope>NUCLEOTIDE SEQUENCE [LARGE SCALE GENOMIC DNA]</scope>
    <source>
        <tissue evidence="5">Leaves</tissue>
    </source>
</reference>
<dbReference type="InterPro" id="IPR015943">
    <property type="entry name" value="WD40/YVTN_repeat-like_dom_sf"/>
</dbReference>
<evidence type="ECO:0000313" key="6">
    <source>
        <dbReference type="Proteomes" id="UP000827721"/>
    </source>
</evidence>
<evidence type="ECO:0000256" key="1">
    <source>
        <dbReference type="ARBA" id="ARBA00022574"/>
    </source>
</evidence>
<evidence type="ECO:0000313" key="5">
    <source>
        <dbReference type="EMBL" id="KAH7560513.1"/>
    </source>
</evidence>
<dbReference type="InterPro" id="IPR051179">
    <property type="entry name" value="WD_repeat_multifunction"/>
</dbReference>
<evidence type="ECO:0008006" key="7">
    <source>
        <dbReference type="Google" id="ProtNLM"/>
    </source>
</evidence>
<dbReference type="InterPro" id="IPR001680">
    <property type="entry name" value="WD40_rpt"/>
</dbReference>
<feature type="region of interest" description="Disordered" evidence="4">
    <location>
        <begin position="322"/>
        <end position="348"/>
    </location>
</feature>
<evidence type="ECO:0000256" key="3">
    <source>
        <dbReference type="PROSITE-ProRule" id="PRU00221"/>
    </source>
</evidence>
<organism evidence="5 6">
    <name type="scientific">Xanthoceras sorbifolium</name>
    <dbReference type="NCBI Taxonomy" id="99658"/>
    <lineage>
        <taxon>Eukaryota</taxon>
        <taxon>Viridiplantae</taxon>
        <taxon>Streptophyta</taxon>
        <taxon>Embryophyta</taxon>
        <taxon>Tracheophyta</taxon>
        <taxon>Spermatophyta</taxon>
        <taxon>Magnoliopsida</taxon>
        <taxon>eudicotyledons</taxon>
        <taxon>Gunneridae</taxon>
        <taxon>Pentapetalae</taxon>
        <taxon>rosids</taxon>
        <taxon>malvids</taxon>
        <taxon>Sapindales</taxon>
        <taxon>Sapindaceae</taxon>
        <taxon>Xanthoceroideae</taxon>
        <taxon>Xanthoceras</taxon>
    </lineage>
</organism>
<proteinExistence type="predicted"/>
<keyword evidence="2" id="KW-0677">Repeat</keyword>